<reference evidence="4 5" key="1">
    <citation type="journal article" date="2018" name="Sci. Rep.">
        <title>Genomic signatures of local adaptation to the degree of environmental predictability in rotifers.</title>
        <authorList>
            <person name="Franch-Gras L."/>
            <person name="Hahn C."/>
            <person name="Garcia-Roger E.M."/>
            <person name="Carmona M.J."/>
            <person name="Serra M."/>
            <person name="Gomez A."/>
        </authorList>
    </citation>
    <scope>NUCLEOTIDE SEQUENCE [LARGE SCALE GENOMIC DNA]</scope>
    <source>
        <strain evidence="4">HYR1</strain>
    </source>
</reference>
<protein>
    <submittedName>
        <fullName evidence="4">Apoptosis regulator BAX-like</fullName>
    </submittedName>
</protein>
<dbReference type="GO" id="GO:0042981">
    <property type="term" value="P:regulation of apoptotic process"/>
    <property type="evidence" value="ECO:0007669"/>
    <property type="project" value="InterPro"/>
</dbReference>
<dbReference type="PANTHER" id="PTHR11256">
    <property type="entry name" value="BCL-2 RELATED"/>
    <property type="match status" value="1"/>
</dbReference>
<keyword evidence="2" id="KW-0053">Apoptosis</keyword>
<dbReference type="GO" id="GO:0001836">
    <property type="term" value="P:release of cytochrome c from mitochondria"/>
    <property type="evidence" value="ECO:0007669"/>
    <property type="project" value="TreeGrafter"/>
</dbReference>
<sequence length="185" mass="21857">MTRYITTLEIIKDYFAFRLNSTDEVKDPYQNISKNCRADCKFVRPETYLTIRKLALKAECEHRESFDCYLNKMLFETKILMDENCETKILNQIKEIANMVFDDNCINWGRIVIIISFLAYLSFRYSCKVNSISKASSLACKLIEWLTSFITCKYGIWIECNGGWEKLSIKQDNSIFNMFYSFFSK</sequence>
<dbReference type="InterPro" id="IPR026298">
    <property type="entry name" value="Bcl-2_fam"/>
</dbReference>
<dbReference type="InterPro" id="IPR046371">
    <property type="entry name" value="Bcl-2_BH1-3"/>
</dbReference>
<dbReference type="Proteomes" id="UP000276133">
    <property type="component" value="Unassembled WGS sequence"/>
</dbReference>
<evidence type="ECO:0000256" key="1">
    <source>
        <dbReference type="ARBA" id="ARBA00009458"/>
    </source>
</evidence>
<dbReference type="Gene3D" id="1.10.437.10">
    <property type="entry name" value="Blc2-like"/>
    <property type="match status" value="1"/>
</dbReference>
<comment type="caution">
    <text evidence="4">The sequence shown here is derived from an EMBL/GenBank/DDBJ whole genome shotgun (WGS) entry which is preliminary data.</text>
</comment>
<dbReference type="AlphaFoldDB" id="A0A3M7S936"/>
<comment type="similarity">
    <text evidence="1">Belongs to the Bcl-2 family.</text>
</comment>
<dbReference type="GO" id="GO:0051400">
    <property type="term" value="F:BH domain binding"/>
    <property type="evidence" value="ECO:0007669"/>
    <property type="project" value="TreeGrafter"/>
</dbReference>
<dbReference type="InterPro" id="IPR036834">
    <property type="entry name" value="Bcl-2-like_sf"/>
</dbReference>
<accession>A0A3M7S936</accession>
<dbReference type="GO" id="GO:0008630">
    <property type="term" value="P:intrinsic apoptotic signaling pathway in response to DNA damage"/>
    <property type="evidence" value="ECO:0007669"/>
    <property type="project" value="TreeGrafter"/>
</dbReference>
<organism evidence="4 5">
    <name type="scientific">Brachionus plicatilis</name>
    <name type="common">Marine rotifer</name>
    <name type="synonym">Brachionus muelleri</name>
    <dbReference type="NCBI Taxonomy" id="10195"/>
    <lineage>
        <taxon>Eukaryota</taxon>
        <taxon>Metazoa</taxon>
        <taxon>Spiralia</taxon>
        <taxon>Gnathifera</taxon>
        <taxon>Rotifera</taxon>
        <taxon>Eurotatoria</taxon>
        <taxon>Monogononta</taxon>
        <taxon>Pseudotrocha</taxon>
        <taxon>Ploima</taxon>
        <taxon>Brachionidae</taxon>
        <taxon>Brachionus</taxon>
    </lineage>
</organism>
<dbReference type="SMART" id="SM00337">
    <property type="entry name" value="BCL"/>
    <property type="match status" value="1"/>
</dbReference>
<evidence type="ECO:0000256" key="2">
    <source>
        <dbReference type="ARBA" id="ARBA00022703"/>
    </source>
</evidence>
<gene>
    <name evidence="4" type="ORF">BpHYR1_012265</name>
</gene>
<evidence type="ECO:0000313" key="4">
    <source>
        <dbReference type="EMBL" id="RNA32333.1"/>
    </source>
</evidence>
<keyword evidence="5" id="KW-1185">Reference proteome</keyword>
<dbReference type="GO" id="GO:0005741">
    <property type="term" value="C:mitochondrial outer membrane"/>
    <property type="evidence" value="ECO:0007669"/>
    <property type="project" value="TreeGrafter"/>
</dbReference>
<dbReference type="InterPro" id="IPR002475">
    <property type="entry name" value="Bcl2-like"/>
</dbReference>
<dbReference type="EMBL" id="REGN01001817">
    <property type="protein sequence ID" value="RNA32333.1"/>
    <property type="molecule type" value="Genomic_DNA"/>
</dbReference>
<dbReference type="PROSITE" id="PS50062">
    <property type="entry name" value="BCL2_FAMILY"/>
    <property type="match status" value="1"/>
</dbReference>
<dbReference type="GO" id="GO:0097192">
    <property type="term" value="P:extrinsic apoptotic signaling pathway in absence of ligand"/>
    <property type="evidence" value="ECO:0007669"/>
    <property type="project" value="TreeGrafter"/>
</dbReference>
<dbReference type="SUPFAM" id="SSF56854">
    <property type="entry name" value="Bcl-2 inhibitors of programmed cell death"/>
    <property type="match status" value="1"/>
</dbReference>
<evidence type="ECO:0000313" key="5">
    <source>
        <dbReference type="Proteomes" id="UP000276133"/>
    </source>
</evidence>
<dbReference type="OrthoDB" id="6080198at2759"/>
<evidence type="ECO:0000259" key="3">
    <source>
        <dbReference type="SMART" id="SM00337"/>
    </source>
</evidence>
<proteinExistence type="inferred from homology"/>
<feature type="domain" description="Bcl-2 Bcl-2 homology region 1-3" evidence="3">
    <location>
        <begin position="63"/>
        <end position="164"/>
    </location>
</feature>
<dbReference type="Pfam" id="PF00452">
    <property type="entry name" value="Bcl-2"/>
    <property type="match status" value="1"/>
</dbReference>
<name>A0A3M7S936_BRAPC</name>